<keyword evidence="1" id="KW-0812">Transmembrane</keyword>
<reference evidence="2 3" key="1">
    <citation type="submission" date="2020-10" db="EMBL/GenBank/DDBJ databases">
        <title>Bacillus sp. HD4P25, an endophyte from a halophyte.</title>
        <authorList>
            <person name="Sun J.-Q."/>
        </authorList>
    </citation>
    <scope>NUCLEOTIDE SEQUENCE [LARGE SCALE GENOMIC DNA]</scope>
    <source>
        <strain evidence="2 3">YIM 93174</strain>
    </source>
</reference>
<keyword evidence="3" id="KW-1185">Reference proteome</keyword>
<dbReference type="Pfam" id="PF11368">
    <property type="entry name" value="DUF3169"/>
    <property type="match status" value="1"/>
</dbReference>
<comment type="caution">
    <text evidence="2">The sequence shown here is derived from an EMBL/GenBank/DDBJ whole genome shotgun (WGS) entry which is preliminary data.</text>
</comment>
<accession>A0ABR9QDM3</accession>
<proteinExistence type="predicted"/>
<feature type="transmembrane region" description="Helical" evidence="1">
    <location>
        <begin position="110"/>
        <end position="131"/>
    </location>
</feature>
<evidence type="ECO:0000313" key="3">
    <source>
        <dbReference type="Proteomes" id="UP001516662"/>
    </source>
</evidence>
<dbReference type="RefSeq" id="WP_193534044.1">
    <property type="nucleotide sequence ID" value="NZ_JADCLJ010000002.1"/>
</dbReference>
<name>A0ABR9QDM3_9BACI</name>
<evidence type="ECO:0000256" key="1">
    <source>
        <dbReference type="SAM" id="Phobius"/>
    </source>
</evidence>
<dbReference type="Proteomes" id="UP001516662">
    <property type="component" value="Unassembled WGS sequence"/>
</dbReference>
<feature type="transmembrane region" description="Helical" evidence="1">
    <location>
        <begin position="174"/>
        <end position="195"/>
    </location>
</feature>
<evidence type="ECO:0000313" key="2">
    <source>
        <dbReference type="EMBL" id="MBE4906526.1"/>
    </source>
</evidence>
<sequence>MKKWIPLFFSAVIGFVVVTLLLNNFTFDFTVHGSTITIIFLVIIFILLVISVVLYRQIRNLNSKEVYGDDEDEVDSLIYKKFTDYSFFVQSSLTFSLLALSISVTITEQIFLTVLAILFLLISYLLSMLVSHLTQLIYPERNLPRFSEKNYAEKLLEASDEGERHVMLIGFYKSYNLLSVALVVAILLSTVYSMSSGESQVFSIILMASVLLLVHGKYCLSIRNK</sequence>
<feature type="transmembrane region" description="Helical" evidence="1">
    <location>
        <begin position="7"/>
        <end position="27"/>
    </location>
</feature>
<protein>
    <submittedName>
        <fullName evidence="2">DUF3169 family protein</fullName>
    </submittedName>
</protein>
<keyword evidence="1" id="KW-0472">Membrane</keyword>
<gene>
    <name evidence="2" type="ORF">IMZ08_00460</name>
</gene>
<dbReference type="InterPro" id="IPR021509">
    <property type="entry name" value="DUF3169"/>
</dbReference>
<feature type="transmembrane region" description="Helical" evidence="1">
    <location>
        <begin position="33"/>
        <end position="55"/>
    </location>
</feature>
<dbReference type="EMBL" id="JADCLJ010000002">
    <property type="protein sequence ID" value="MBE4906526.1"/>
    <property type="molecule type" value="Genomic_DNA"/>
</dbReference>
<keyword evidence="1" id="KW-1133">Transmembrane helix</keyword>
<feature type="transmembrane region" description="Helical" evidence="1">
    <location>
        <begin position="85"/>
        <end position="104"/>
    </location>
</feature>
<feature type="transmembrane region" description="Helical" evidence="1">
    <location>
        <begin position="201"/>
        <end position="220"/>
    </location>
</feature>
<organism evidence="2 3">
    <name type="scientific">Litchfieldia luteola</name>
    <dbReference type="NCBI Taxonomy" id="682179"/>
    <lineage>
        <taxon>Bacteria</taxon>
        <taxon>Bacillati</taxon>
        <taxon>Bacillota</taxon>
        <taxon>Bacilli</taxon>
        <taxon>Bacillales</taxon>
        <taxon>Bacillaceae</taxon>
        <taxon>Litchfieldia</taxon>
    </lineage>
</organism>